<feature type="transmembrane region" description="Helical" evidence="5">
    <location>
        <begin position="230"/>
        <end position="247"/>
    </location>
</feature>
<feature type="transmembrane region" description="Helical" evidence="5">
    <location>
        <begin position="440"/>
        <end position="461"/>
    </location>
</feature>
<proteinExistence type="predicted"/>
<evidence type="ECO:0000259" key="6">
    <source>
        <dbReference type="PROSITE" id="PS50850"/>
    </source>
</evidence>
<comment type="subcellular location">
    <subcellularLocation>
        <location evidence="1">Cell membrane</location>
        <topology evidence="1">Multi-pass membrane protein</topology>
    </subcellularLocation>
</comment>
<dbReference type="Gene3D" id="1.20.1250.20">
    <property type="entry name" value="MFS general substrate transporter like domains"/>
    <property type="match status" value="1"/>
</dbReference>
<dbReference type="GO" id="GO:0005886">
    <property type="term" value="C:plasma membrane"/>
    <property type="evidence" value="ECO:0007669"/>
    <property type="project" value="UniProtKB-SubCell"/>
</dbReference>
<dbReference type="RefSeq" id="WP_212532247.1">
    <property type="nucleotide sequence ID" value="NZ_JAGSOG010000230.1"/>
</dbReference>
<reference evidence="7" key="1">
    <citation type="submission" date="2021-04" db="EMBL/GenBank/DDBJ databases">
        <title>Genome based classification of Actinospica acidithermotolerans sp. nov., an actinobacterium isolated from an Indonesian hot spring.</title>
        <authorList>
            <person name="Kusuma A.B."/>
            <person name="Putra K.E."/>
            <person name="Nafisah S."/>
            <person name="Loh J."/>
            <person name="Nouioui I."/>
            <person name="Goodfellow M."/>
        </authorList>
    </citation>
    <scope>NUCLEOTIDE SEQUENCE</scope>
    <source>
        <strain evidence="7">CSCA 57</strain>
    </source>
</reference>
<organism evidence="7 8">
    <name type="scientific">Actinospica durhamensis</name>
    <dbReference type="NCBI Taxonomy" id="1508375"/>
    <lineage>
        <taxon>Bacteria</taxon>
        <taxon>Bacillati</taxon>
        <taxon>Actinomycetota</taxon>
        <taxon>Actinomycetes</taxon>
        <taxon>Catenulisporales</taxon>
        <taxon>Actinospicaceae</taxon>
        <taxon>Actinospica</taxon>
    </lineage>
</organism>
<feature type="transmembrane region" description="Helical" evidence="5">
    <location>
        <begin position="79"/>
        <end position="98"/>
    </location>
</feature>
<feature type="transmembrane region" description="Helical" evidence="5">
    <location>
        <begin position="47"/>
        <end position="67"/>
    </location>
</feature>
<dbReference type="Gene3D" id="1.20.1720.10">
    <property type="entry name" value="Multidrug resistance protein D"/>
    <property type="match status" value="1"/>
</dbReference>
<gene>
    <name evidence="7" type="ORF">KDL01_31190</name>
</gene>
<evidence type="ECO:0000256" key="1">
    <source>
        <dbReference type="ARBA" id="ARBA00004651"/>
    </source>
</evidence>
<dbReference type="GO" id="GO:0022857">
    <property type="term" value="F:transmembrane transporter activity"/>
    <property type="evidence" value="ECO:0007669"/>
    <property type="project" value="InterPro"/>
</dbReference>
<feature type="transmembrane region" description="Helical" evidence="5">
    <location>
        <begin position="359"/>
        <end position="379"/>
    </location>
</feature>
<dbReference type="PANTHER" id="PTHR42718">
    <property type="entry name" value="MAJOR FACILITATOR SUPERFAMILY MULTIDRUG TRANSPORTER MFSC"/>
    <property type="match status" value="1"/>
</dbReference>
<feature type="transmembrane region" description="Helical" evidence="5">
    <location>
        <begin position="136"/>
        <end position="160"/>
    </location>
</feature>
<dbReference type="Proteomes" id="UP000675781">
    <property type="component" value="Unassembled WGS sequence"/>
</dbReference>
<dbReference type="AlphaFoldDB" id="A0A941EV14"/>
<sequence>MDGPLASSRSGPIVAVLAFTGTVAAIMQTVVMPLLDQLTTLLHTSSSAATWVVTSTLLAAAVCTPVTGRLGDLHGKKPMLLVCCTPLLIGSVICALSSSVLPMVVGRSLQGMGMGVVPLGISLLRDVLPREKLSSAIALVSASMGIGGGLGLPISAAVAQYFSWRVLFWGSAVLVALILVLIFVIVPSTAVDSDEGGFDLPGALVLGAGLVCVLLAVSDGADWGWASGKTLGTLIGGVVLLLGWGWWELRQHHPLVDLRVTARPTVLLTNLASILVGFGMYAQMLILPELMELPKATGYGLGQSMLAMGCWMAPSGLMMMVASPFGGRLSARRGPKLTLIVGATIIACGYGLSQACMGAPWALMLAACVTNVGTGYAYGSMPALIMSSVPHSETASANSFNTLMRSLGTSICSAVVGVVLAQLTTNFGGFPLPSMTGFRVGMLIGCAVAVGAALVATAIPFNPTRGGAAQLPGQAQPQSAGAPSQA</sequence>
<keyword evidence="2 5" id="KW-0812">Transmembrane</keyword>
<evidence type="ECO:0000256" key="2">
    <source>
        <dbReference type="ARBA" id="ARBA00022692"/>
    </source>
</evidence>
<keyword evidence="3 5" id="KW-1133">Transmembrane helix</keyword>
<evidence type="ECO:0000313" key="7">
    <source>
        <dbReference type="EMBL" id="MBR7837781.1"/>
    </source>
</evidence>
<dbReference type="PROSITE" id="PS50850">
    <property type="entry name" value="MFS"/>
    <property type="match status" value="1"/>
</dbReference>
<dbReference type="CDD" id="cd17504">
    <property type="entry name" value="MFS_MMR_MDR_like"/>
    <property type="match status" value="1"/>
</dbReference>
<feature type="transmembrane region" description="Helical" evidence="5">
    <location>
        <begin position="12"/>
        <end position="35"/>
    </location>
</feature>
<keyword evidence="4 5" id="KW-0472">Membrane</keyword>
<feature type="transmembrane region" description="Helical" evidence="5">
    <location>
        <begin position="104"/>
        <end position="124"/>
    </location>
</feature>
<evidence type="ECO:0000256" key="4">
    <source>
        <dbReference type="ARBA" id="ARBA00023136"/>
    </source>
</evidence>
<feature type="transmembrane region" description="Helical" evidence="5">
    <location>
        <begin position="337"/>
        <end position="353"/>
    </location>
</feature>
<protein>
    <submittedName>
        <fullName evidence="7">MFS transporter</fullName>
    </submittedName>
</protein>
<feature type="transmembrane region" description="Helical" evidence="5">
    <location>
        <begin position="306"/>
        <end position="325"/>
    </location>
</feature>
<keyword evidence="8" id="KW-1185">Reference proteome</keyword>
<feature type="domain" description="Major facilitator superfamily (MFS) profile" evidence="6">
    <location>
        <begin position="13"/>
        <end position="463"/>
    </location>
</feature>
<evidence type="ECO:0000313" key="8">
    <source>
        <dbReference type="Proteomes" id="UP000675781"/>
    </source>
</evidence>
<feature type="transmembrane region" description="Helical" evidence="5">
    <location>
        <begin position="267"/>
        <end position="286"/>
    </location>
</feature>
<dbReference type="InterPro" id="IPR011701">
    <property type="entry name" value="MFS"/>
</dbReference>
<accession>A0A941EV14</accession>
<feature type="transmembrane region" description="Helical" evidence="5">
    <location>
        <begin position="166"/>
        <end position="186"/>
    </location>
</feature>
<feature type="transmembrane region" description="Helical" evidence="5">
    <location>
        <begin position="198"/>
        <end position="218"/>
    </location>
</feature>
<dbReference type="InterPro" id="IPR036259">
    <property type="entry name" value="MFS_trans_sf"/>
</dbReference>
<comment type="caution">
    <text evidence="7">The sequence shown here is derived from an EMBL/GenBank/DDBJ whole genome shotgun (WGS) entry which is preliminary data.</text>
</comment>
<dbReference type="PANTHER" id="PTHR42718:SF35">
    <property type="entry name" value="BLL0718 PROTEIN"/>
    <property type="match status" value="1"/>
</dbReference>
<evidence type="ECO:0000256" key="5">
    <source>
        <dbReference type="SAM" id="Phobius"/>
    </source>
</evidence>
<dbReference type="InterPro" id="IPR020846">
    <property type="entry name" value="MFS_dom"/>
</dbReference>
<name>A0A941EV14_9ACTN</name>
<evidence type="ECO:0000256" key="3">
    <source>
        <dbReference type="ARBA" id="ARBA00022989"/>
    </source>
</evidence>
<dbReference type="SUPFAM" id="SSF103473">
    <property type="entry name" value="MFS general substrate transporter"/>
    <property type="match status" value="1"/>
</dbReference>
<feature type="transmembrane region" description="Helical" evidence="5">
    <location>
        <begin position="400"/>
        <end position="420"/>
    </location>
</feature>
<dbReference type="EMBL" id="JAGSOG010000230">
    <property type="protein sequence ID" value="MBR7837781.1"/>
    <property type="molecule type" value="Genomic_DNA"/>
</dbReference>
<dbReference type="Pfam" id="PF07690">
    <property type="entry name" value="MFS_1"/>
    <property type="match status" value="1"/>
</dbReference>